<evidence type="ECO:0000313" key="3">
    <source>
        <dbReference type="EMBL" id="AFC23388.1"/>
    </source>
</evidence>
<organism evidence="3 4">
    <name type="scientific">Saprospira grandis (strain Lewin)</name>
    <dbReference type="NCBI Taxonomy" id="984262"/>
    <lineage>
        <taxon>Bacteria</taxon>
        <taxon>Pseudomonadati</taxon>
        <taxon>Bacteroidota</taxon>
        <taxon>Saprospiria</taxon>
        <taxon>Saprospirales</taxon>
        <taxon>Saprospiraceae</taxon>
        <taxon>Saprospira</taxon>
    </lineage>
</organism>
<dbReference type="InterPro" id="IPR053931">
    <property type="entry name" value="RapZ_C"/>
</dbReference>
<dbReference type="HOGENOM" id="CLU_021467_0_0_10"/>
<dbReference type="PANTHER" id="PTHR30448">
    <property type="entry name" value="RNASE ADAPTER PROTEIN RAPZ"/>
    <property type="match status" value="1"/>
</dbReference>
<protein>
    <submittedName>
        <fullName evidence="3">Aminoglycoside phosphotransferase</fullName>
    </submittedName>
</protein>
<dbReference type="Proteomes" id="UP000007519">
    <property type="component" value="Chromosome"/>
</dbReference>
<evidence type="ECO:0000259" key="2">
    <source>
        <dbReference type="Pfam" id="PF22740"/>
    </source>
</evidence>
<dbReference type="Pfam" id="PF22740">
    <property type="entry name" value="PapZ_C"/>
    <property type="match status" value="1"/>
</dbReference>
<dbReference type="AlphaFoldDB" id="H6L0F8"/>
<dbReference type="RefSeq" id="WP_014373632.1">
    <property type="nucleotide sequence ID" value="NC_016940.1"/>
</dbReference>
<dbReference type="EMBL" id="CP002831">
    <property type="protein sequence ID" value="AFC23388.1"/>
    <property type="molecule type" value="Genomic_DNA"/>
</dbReference>
<dbReference type="InterPro" id="IPR002575">
    <property type="entry name" value="Aminoglycoside_PTrfase"/>
</dbReference>
<dbReference type="eggNOG" id="COG3178">
    <property type="taxonomic scope" value="Bacteria"/>
</dbReference>
<sequence>MNQTILELYQEHFGEAAQGVQALPLSGSDRKYYRLSSPNGQALGVENPAEEENLAFVSFTQSFLDLALPVPKLLGQSLPQNCYLIEDLGPNTLLQSLEEARKNGEGHFPDRFYNYYKNALIALLDMQLEGHKKIDYSLAYPKADFDKQSMQWDCQSFKYWYLLPAKIPFDAEALEQDFEHLVDFLAQAPANYFMFRDFQARNIMIKNERPYFIDYQGGRRGPLQYDLVSLLFQAKAQLSNKDRQRLLQAYFQALKAREPHWDRQEFERYYLGFVLLRSLQVLGAYGFKGHYQKKGHFLASIPFALENIRWLLEQDLLPLPELNRLLKALIRQPKEQLPKPKEQALRLHISSFSYKRGLPEDPTGGHGAGFIFDCRFIHNPGRYAPYKKKTGLDEEVKLFLVEDGEIEQFLAQIFPIIERAIQKYLDRGHSDLGVHFGCTGGQHRSVYSAERLQQFLQSRFGPELDLRLQHRERPHWPK</sequence>
<dbReference type="InterPro" id="IPR011009">
    <property type="entry name" value="Kinase-like_dom_sf"/>
</dbReference>
<dbReference type="KEGG" id="sgn:SGRA_0649"/>
<dbReference type="OrthoDB" id="9784461at2"/>
<dbReference type="SUPFAM" id="SSF56112">
    <property type="entry name" value="Protein kinase-like (PK-like)"/>
    <property type="match status" value="1"/>
</dbReference>
<accession>H6L0F8</accession>
<dbReference type="InterPro" id="IPR005337">
    <property type="entry name" value="RapZ-like"/>
</dbReference>
<dbReference type="Pfam" id="PF01636">
    <property type="entry name" value="APH"/>
    <property type="match status" value="1"/>
</dbReference>
<dbReference type="Gene3D" id="3.30.200.20">
    <property type="entry name" value="Phosphorylase Kinase, domain 1"/>
    <property type="match status" value="1"/>
</dbReference>
<dbReference type="eggNOG" id="COG1660">
    <property type="taxonomic scope" value="Bacteria"/>
</dbReference>
<evidence type="ECO:0000259" key="1">
    <source>
        <dbReference type="Pfam" id="PF01636"/>
    </source>
</evidence>
<keyword evidence="4" id="KW-1185">Reference proteome</keyword>
<dbReference type="Gene3D" id="3.90.1200.10">
    <property type="match status" value="1"/>
</dbReference>
<proteinExistence type="predicted"/>
<reference evidence="3 4" key="1">
    <citation type="journal article" date="2012" name="Stand. Genomic Sci.">
        <title>Complete genome sequencing and analysis of Saprospira grandis str. Lewin, a predatory marine bacterium.</title>
        <authorList>
            <person name="Saw J.H."/>
            <person name="Yuryev A."/>
            <person name="Kanbe M."/>
            <person name="Hou S."/>
            <person name="Young A.G."/>
            <person name="Aizawa S."/>
            <person name="Alam M."/>
        </authorList>
    </citation>
    <scope>NUCLEOTIDE SEQUENCE [LARGE SCALE GENOMIC DNA]</scope>
    <source>
        <strain evidence="3 4">Lewin</strain>
    </source>
</reference>
<dbReference type="GO" id="GO:0005524">
    <property type="term" value="F:ATP binding"/>
    <property type="evidence" value="ECO:0007669"/>
    <property type="project" value="InterPro"/>
</dbReference>
<feature type="domain" description="RapZ C-terminal" evidence="2">
    <location>
        <begin position="346"/>
        <end position="472"/>
    </location>
</feature>
<dbReference type="STRING" id="984262.SGRA_0649"/>
<gene>
    <name evidence="3" type="ordered locus">SGRA_0649</name>
</gene>
<name>H6L0F8_SAPGL</name>
<feature type="domain" description="Aminoglycoside phosphotransferase" evidence="1">
    <location>
        <begin position="51"/>
        <end position="260"/>
    </location>
</feature>
<dbReference type="PANTHER" id="PTHR30448:SF0">
    <property type="entry name" value="RNASE ADAPTER PROTEIN RAPZ"/>
    <property type="match status" value="1"/>
</dbReference>
<evidence type="ECO:0000313" key="4">
    <source>
        <dbReference type="Proteomes" id="UP000007519"/>
    </source>
</evidence>